<dbReference type="EMBL" id="JBBXMP010000012">
    <property type="protein sequence ID" value="KAL0069432.1"/>
    <property type="molecule type" value="Genomic_DNA"/>
</dbReference>
<keyword evidence="3" id="KW-1185">Reference proteome</keyword>
<evidence type="ECO:0000313" key="2">
    <source>
        <dbReference type="EMBL" id="KAL0069432.1"/>
    </source>
</evidence>
<organism evidence="2 3">
    <name type="scientific">Marasmius tenuissimus</name>
    <dbReference type="NCBI Taxonomy" id="585030"/>
    <lineage>
        <taxon>Eukaryota</taxon>
        <taxon>Fungi</taxon>
        <taxon>Dikarya</taxon>
        <taxon>Basidiomycota</taxon>
        <taxon>Agaricomycotina</taxon>
        <taxon>Agaricomycetes</taxon>
        <taxon>Agaricomycetidae</taxon>
        <taxon>Agaricales</taxon>
        <taxon>Marasmiineae</taxon>
        <taxon>Marasmiaceae</taxon>
        <taxon>Marasmius</taxon>
    </lineage>
</organism>
<name>A0ABR3AA69_9AGAR</name>
<accession>A0ABR3AA69</accession>
<feature type="chain" id="PRO_5045791166" evidence="1">
    <location>
        <begin position="23"/>
        <end position="69"/>
    </location>
</feature>
<sequence length="69" mass="7031">MQFKSTLAFLTVLSAMASSALAGPVADLGEIARRQPGCLTVFFPEQCPAGAPQACNSSGAITLCCPICP</sequence>
<protein>
    <submittedName>
        <fullName evidence="2">Uncharacterized protein</fullName>
    </submittedName>
</protein>
<proteinExistence type="predicted"/>
<evidence type="ECO:0000256" key="1">
    <source>
        <dbReference type="SAM" id="SignalP"/>
    </source>
</evidence>
<reference evidence="2 3" key="1">
    <citation type="submission" date="2024-05" db="EMBL/GenBank/DDBJ databases">
        <title>A draft genome resource for the thread blight pathogen Marasmius tenuissimus strain MS-2.</title>
        <authorList>
            <person name="Yulfo-Soto G.E."/>
            <person name="Baruah I.K."/>
            <person name="Amoako-Attah I."/>
            <person name="Bukari Y."/>
            <person name="Meinhardt L.W."/>
            <person name="Bailey B.A."/>
            <person name="Cohen S.P."/>
        </authorList>
    </citation>
    <scope>NUCLEOTIDE SEQUENCE [LARGE SCALE GENOMIC DNA]</scope>
    <source>
        <strain evidence="2 3">MS-2</strain>
    </source>
</reference>
<comment type="caution">
    <text evidence="2">The sequence shown here is derived from an EMBL/GenBank/DDBJ whole genome shotgun (WGS) entry which is preliminary data.</text>
</comment>
<evidence type="ECO:0000313" key="3">
    <source>
        <dbReference type="Proteomes" id="UP001437256"/>
    </source>
</evidence>
<feature type="signal peptide" evidence="1">
    <location>
        <begin position="1"/>
        <end position="22"/>
    </location>
</feature>
<keyword evidence="1" id="KW-0732">Signal</keyword>
<dbReference type="Proteomes" id="UP001437256">
    <property type="component" value="Unassembled WGS sequence"/>
</dbReference>
<gene>
    <name evidence="2" type="ORF">AAF712_003457</name>
</gene>